<dbReference type="OrthoDB" id="7779986at2759"/>
<evidence type="ECO:0000313" key="2">
    <source>
        <dbReference type="EMBL" id="CAG9863790.1"/>
    </source>
</evidence>
<keyword evidence="1" id="KW-1133">Transmembrane helix</keyword>
<feature type="transmembrane region" description="Helical" evidence="1">
    <location>
        <begin position="55"/>
        <end position="76"/>
    </location>
</feature>
<keyword evidence="1" id="KW-0472">Membrane</keyword>
<proteinExistence type="predicted"/>
<gene>
    <name evidence="2" type="ORF">PHYEVI_LOCUS10073</name>
</gene>
<sequence length="99" mass="11365">MLIRMFAKSNLSRKLIVVLVFILAFSIEVECRRKILRGRKLINRTYMRQNAVPAYVVVILVAIGQIIIGALLYVLLKICILDKPLSPRYHLTQPTDNDV</sequence>
<protein>
    <submittedName>
        <fullName evidence="2">Uncharacterized protein</fullName>
    </submittedName>
</protein>
<evidence type="ECO:0000256" key="1">
    <source>
        <dbReference type="SAM" id="Phobius"/>
    </source>
</evidence>
<organism evidence="2 3">
    <name type="scientific">Phyllotreta striolata</name>
    <name type="common">Striped flea beetle</name>
    <name type="synonym">Crioceris striolata</name>
    <dbReference type="NCBI Taxonomy" id="444603"/>
    <lineage>
        <taxon>Eukaryota</taxon>
        <taxon>Metazoa</taxon>
        <taxon>Ecdysozoa</taxon>
        <taxon>Arthropoda</taxon>
        <taxon>Hexapoda</taxon>
        <taxon>Insecta</taxon>
        <taxon>Pterygota</taxon>
        <taxon>Neoptera</taxon>
        <taxon>Endopterygota</taxon>
        <taxon>Coleoptera</taxon>
        <taxon>Polyphaga</taxon>
        <taxon>Cucujiformia</taxon>
        <taxon>Chrysomeloidea</taxon>
        <taxon>Chrysomelidae</taxon>
        <taxon>Galerucinae</taxon>
        <taxon>Alticini</taxon>
        <taxon>Phyllotreta</taxon>
    </lineage>
</organism>
<name>A0A9N9XTJ9_PHYSR</name>
<dbReference type="AlphaFoldDB" id="A0A9N9XTJ9"/>
<reference evidence="2" key="1">
    <citation type="submission" date="2022-01" db="EMBL/GenBank/DDBJ databases">
        <authorList>
            <person name="King R."/>
        </authorList>
    </citation>
    <scope>NUCLEOTIDE SEQUENCE</scope>
</reference>
<keyword evidence="1" id="KW-0812">Transmembrane</keyword>
<dbReference type="Proteomes" id="UP001153712">
    <property type="component" value="Chromosome 7"/>
</dbReference>
<accession>A0A9N9XTJ9</accession>
<keyword evidence="3" id="KW-1185">Reference proteome</keyword>
<evidence type="ECO:0000313" key="3">
    <source>
        <dbReference type="Proteomes" id="UP001153712"/>
    </source>
</evidence>
<dbReference type="EMBL" id="OU900100">
    <property type="protein sequence ID" value="CAG9863790.1"/>
    <property type="molecule type" value="Genomic_DNA"/>
</dbReference>